<protein>
    <submittedName>
        <fullName evidence="2">Uncharacterized protein</fullName>
    </submittedName>
</protein>
<dbReference type="EMBL" id="LBRB01000003">
    <property type="protein sequence ID" value="KKP89072.1"/>
    <property type="molecule type" value="Genomic_DNA"/>
</dbReference>
<organism evidence="2 3">
    <name type="scientific">Berkelbacteria bacterium GW2011_GWA2_35_9</name>
    <dbReference type="NCBI Taxonomy" id="1618333"/>
    <lineage>
        <taxon>Bacteria</taxon>
        <taxon>Candidatus Berkelbacteria</taxon>
    </lineage>
</organism>
<proteinExistence type="predicted"/>
<gene>
    <name evidence="2" type="ORF">UR93_C0003G0009</name>
</gene>
<comment type="caution">
    <text evidence="2">The sequence shown here is derived from an EMBL/GenBank/DDBJ whole genome shotgun (WGS) entry which is preliminary data.</text>
</comment>
<accession>A0A0G0GBH3</accession>
<dbReference type="Proteomes" id="UP000034316">
    <property type="component" value="Unassembled WGS sequence"/>
</dbReference>
<keyword evidence="1" id="KW-1133">Transmembrane helix</keyword>
<name>A0A0G0GBH3_9BACT</name>
<feature type="transmembrane region" description="Helical" evidence="1">
    <location>
        <begin position="6"/>
        <end position="26"/>
    </location>
</feature>
<evidence type="ECO:0000256" key="1">
    <source>
        <dbReference type="SAM" id="Phobius"/>
    </source>
</evidence>
<keyword evidence="1" id="KW-0472">Membrane</keyword>
<keyword evidence="1" id="KW-0812">Transmembrane</keyword>
<reference evidence="2 3" key="1">
    <citation type="journal article" date="2015" name="Nature">
        <title>rRNA introns, odd ribosomes, and small enigmatic genomes across a large radiation of phyla.</title>
        <authorList>
            <person name="Brown C.T."/>
            <person name="Hug L.A."/>
            <person name="Thomas B.C."/>
            <person name="Sharon I."/>
            <person name="Castelle C.J."/>
            <person name="Singh A."/>
            <person name="Wilkins M.J."/>
            <person name="Williams K.H."/>
            <person name="Banfield J.F."/>
        </authorList>
    </citation>
    <scope>NUCLEOTIDE SEQUENCE [LARGE SCALE GENOMIC DNA]</scope>
</reference>
<evidence type="ECO:0000313" key="3">
    <source>
        <dbReference type="Proteomes" id="UP000034316"/>
    </source>
</evidence>
<sequence length="59" mass="6632">MNKFRYTYYSSISVLIIAVVGLTVFASRQSQTSKADEFSITTTSPDLQSIYSETVEDNQ</sequence>
<dbReference type="STRING" id="1618333.UR93_C0003G0009"/>
<dbReference type="AlphaFoldDB" id="A0A0G0GBH3"/>
<evidence type="ECO:0000313" key="2">
    <source>
        <dbReference type="EMBL" id="KKP89072.1"/>
    </source>
</evidence>